<dbReference type="Proteomes" id="UP000886251">
    <property type="component" value="Unassembled WGS sequence"/>
</dbReference>
<dbReference type="Gene3D" id="3.30.70.330">
    <property type="match status" value="1"/>
</dbReference>
<dbReference type="SUPFAM" id="SSF54928">
    <property type="entry name" value="RNA-binding domain, RBD"/>
    <property type="match status" value="1"/>
</dbReference>
<evidence type="ECO:0000313" key="3">
    <source>
        <dbReference type="EMBL" id="HEB95735.1"/>
    </source>
</evidence>
<dbReference type="InterPro" id="IPR035979">
    <property type="entry name" value="RBD_domain_sf"/>
</dbReference>
<gene>
    <name evidence="3" type="ORF">ENI96_04805</name>
</gene>
<dbReference type="InterPro" id="IPR000504">
    <property type="entry name" value="RRM_dom"/>
</dbReference>
<feature type="region of interest" description="Disordered" evidence="1">
    <location>
        <begin position="99"/>
        <end position="156"/>
    </location>
</feature>
<reference evidence="3" key="1">
    <citation type="journal article" date="2020" name="mSystems">
        <title>Genome- and Community-Level Interaction Insights into Carbon Utilization and Element Cycling Functions of Hydrothermarchaeota in Hydrothermal Sediment.</title>
        <authorList>
            <person name="Zhou Z."/>
            <person name="Liu Y."/>
            <person name="Xu W."/>
            <person name="Pan J."/>
            <person name="Luo Z.H."/>
            <person name="Li M."/>
        </authorList>
    </citation>
    <scope>NUCLEOTIDE SEQUENCE [LARGE SCALE GENOMIC DNA]</scope>
    <source>
        <strain evidence="3">HyVt-443</strain>
    </source>
</reference>
<protein>
    <submittedName>
        <fullName evidence="3">RNA-binding protein</fullName>
    </submittedName>
</protein>
<evidence type="ECO:0000256" key="1">
    <source>
        <dbReference type="SAM" id="MobiDB-lite"/>
    </source>
</evidence>
<evidence type="ECO:0000259" key="2">
    <source>
        <dbReference type="PROSITE" id="PS50102"/>
    </source>
</evidence>
<comment type="caution">
    <text evidence="3">The sequence shown here is derived from an EMBL/GenBank/DDBJ whole genome shotgun (WGS) entry which is preliminary data.</text>
</comment>
<dbReference type="InterPro" id="IPR012677">
    <property type="entry name" value="Nucleotide-bd_a/b_plait_sf"/>
</dbReference>
<feature type="domain" description="RRM" evidence="2">
    <location>
        <begin position="1"/>
        <end position="89"/>
    </location>
</feature>
<organism evidence="3">
    <name type="scientific">Sedimenticola thiotaurini</name>
    <dbReference type="NCBI Taxonomy" id="1543721"/>
    <lineage>
        <taxon>Bacteria</taxon>
        <taxon>Pseudomonadati</taxon>
        <taxon>Pseudomonadota</taxon>
        <taxon>Gammaproteobacteria</taxon>
        <taxon>Chromatiales</taxon>
        <taxon>Sedimenticolaceae</taxon>
        <taxon>Sedimenticola</taxon>
    </lineage>
</organism>
<dbReference type="PROSITE" id="PS50102">
    <property type="entry name" value="RRM"/>
    <property type="match status" value="1"/>
</dbReference>
<accession>A0A831W8H2</accession>
<dbReference type="GO" id="GO:0003723">
    <property type="term" value="F:RNA binding"/>
    <property type="evidence" value="ECO:0007669"/>
    <property type="project" value="InterPro"/>
</dbReference>
<dbReference type="EMBL" id="DRKP01000054">
    <property type="protein sequence ID" value="HEB95735.1"/>
    <property type="molecule type" value="Genomic_DNA"/>
</dbReference>
<proteinExistence type="predicted"/>
<sequence>MLVFIREIPESVTRQDLRHFVGEAFRSPWNRLFGRKGEIRELDILKITDEETQTVEYHGLVDIEPSKSAMLAIRRLNKSRLLGRSVDVRRYWIRSTYRDRRGQPQGAEELSLPERRMRDRRRPRLREERVHVSGPVTVASDSSPWLTVVGEETAGS</sequence>
<name>A0A831W8H2_9GAMM</name>
<dbReference type="CDD" id="cd00590">
    <property type="entry name" value="RRM_SF"/>
    <property type="match status" value="1"/>
</dbReference>
<dbReference type="AlphaFoldDB" id="A0A831W8H2"/>